<dbReference type="Proteomes" id="UP000285120">
    <property type="component" value="Unassembled WGS sequence"/>
</dbReference>
<keyword evidence="3" id="KW-1185">Reference proteome</keyword>
<dbReference type="Gene3D" id="3.60.15.10">
    <property type="entry name" value="Ribonuclease Z/Hydroxyacylglutathione hydrolase-like"/>
    <property type="match status" value="1"/>
</dbReference>
<evidence type="ECO:0000313" key="2">
    <source>
        <dbReference type="EMBL" id="RKD69448.1"/>
    </source>
</evidence>
<accession>A0A419UWE2</accession>
<dbReference type="PANTHER" id="PTHR42951:SF17">
    <property type="entry name" value="METALLO-BETA-LACTAMASE DOMAIN-CONTAINING PROTEIN"/>
    <property type="match status" value="1"/>
</dbReference>
<protein>
    <submittedName>
        <fullName evidence="2">Glyoxylase-like metal-dependent hydrolase (Beta-lactamase superfamily II)</fullName>
    </submittedName>
</protein>
<feature type="domain" description="Metallo-beta-lactamase" evidence="1">
    <location>
        <begin position="30"/>
        <end position="243"/>
    </location>
</feature>
<comment type="caution">
    <text evidence="2">The sequence shown here is derived from an EMBL/GenBank/DDBJ whole genome shotgun (WGS) entry which is preliminary data.</text>
</comment>
<dbReference type="Pfam" id="PF00753">
    <property type="entry name" value="Lactamase_B"/>
    <property type="match status" value="1"/>
</dbReference>
<dbReference type="SUPFAM" id="SSF56281">
    <property type="entry name" value="Metallo-hydrolase/oxidoreductase"/>
    <property type="match status" value="1"/>
</dbReference>
<dbReference type="SMART" id="SM00849">
    <property type="entry name" value="Lactamase_B"/>
    <property type="match status" value="1"/>
</dbReference>
<dbReference type="InterPro" id="IPR050855">
    <property type="entry name" value="NDM-1-like"/>
</dbReference>
<dbReference type="InterPro" id="IPR001279">
    <property type="entry name" value="Metallo-B-lactamas"/>
</dbReference>
<dbReference type="GO" id="GO:0016787">
    <property type="term" value="F:hydrolase activity"/>
    <property type="evidence" value="ECO:0007669"/>
    <property type="project" value="UniProtKB-KW"/>
</dbReference>
<dbReference type="CDD" id="cd07721">
    <property type="entry name" value="yflN-like_MBL-fold"/>
    <property type="match status" value="1"/>
</dbReference>
<reference evidence="2 3" key="1">
    <citation type="submission" date="2018-09" db="EMBL/GenBank/DDBJ databases">
        <title>Genomic Encyclopedia of Archaeal and Bacterial Type Strains, Phase II (KMG-II): from individual species to whole genera.</title>
        <authorList>
            <person name="Goeker M."/>
        </authorList>
    </citation>
    <scope>NUCLEOTIDE SEQUENCE [LARGE SCALE GENOMIC DNA]</scope>
    <source>
        <strain evidence="2 3">DSM 17008</strain>
    </source>
</reference>
<dbReference type="InterPro" id="IPR036866">
    <property type="entry name" value="RibonucZ/Hydroxyglut_hydro"/>
</dbReference>
<keyword evidence="2" id="KW-0378">Hydrolase</keyword>
<name>A0A419UWE2_9BACL</name>
<gene>
    <name evidence="2" type="ORF">ATL39_2866</name>
</gene>
<organism evidence="2 3">
    <name type="scientific">Sinobaca qinghaiensis</name>
    <dbReference type="NCBI Taxonomy" id="342944"/>
    <lineage>
        <taxon>Bacteria</taxon>
        <taxon>Bacillati</taxon>
        <taxon>Bacillota</taxon>
        <taxon>Bacilli</taxon>
        <taxon>Bacillales</taxon>
        <taxon>Sporolactobacillaceae</taxon>
        <taxon>Sinobaca</taxon>
    </lineage>
</organism>
<dbReference type="RefSeq" id="WP_120194021.1">
    <property type="nucleotide sequence ID" value="NZ_RAPK01000011.1"/>
</dbReference>
<dbReference type="PANTHER" id="PTHR42951">
    <property type="entry name" value="METALLO-BETA-LACTAMASE DOMAIN-CONTAINING"/>
    <property type="match status" value="1"/>
</dbReference>
<proteinExistence type="predicted"/>
<dbReference type="EMBL" id="RAPK01000011">
    <property type="protein sequence ID" value="RKD69448.1"/>
    <property type="molecule type" value="Genomic_DNA"/>
</dbReference>
<dbReference type="AlphaFoldDB" id="A0A419UWE2"/>
<sequence>MKNNYMPITSEISNTGLAVAPDVYMYTTQIANLYMLGNPAKHKDWIIVDTGMPGTLERVKHAMNQRFGSNIGPKAIILTHAHFDHVGNLHQLIKGWEEDVPVYAHTLELPHLTGEEDYPKADPGADKGLVAKMSPAFSREAVDISDHVHPLPEDGSIPFFPEWTWYHTPGHTKGHVSLFREKDRILLAGDAFVTVKQESLYKVMAQEPELSGPPKYLTENWSDAEASVKKLAGLDPETALTGHGRMMEGEDLRSRLRDLSDHFVEKAVPKKEKN</sequence>
<dbReference type="OrthoDB" id="9802248at2"/>
<evidence type="ECO:0000259" key="1">
    <source>
        <dbReference type="SMART" id="SM00849"/>
    </source>
</evidence>
<evidence type="ECO:0000313" key="3">
    <source>
        <dbReference type="Proteomes" id="UP000285120"/>
    </source>
</evidence>